<evidence type="ECO:0000256" key="1">
    <source>
        <dbReference type="ARBA" id="ARBA00001947"/>
    </source>
</evidence>
<dbReference type="InParanoid" id="A0A061AJS1"/>
<feature type="transmembrane region" description="Helical" evidence="7">
    <location>
        <begin position="43"/>
        <end position="63"/>
    </location>
</feature>
<keyword evidence="5 7" id="KW-1133">Transmembrane helix</keyword>
<accession>A0A061AJS1</accession>
<organism evidence="9 10">
    <name type="scientific">Acholeplasma oculi</name>
    <dbReference type="NCBI Taxonomy" id="35623"/>
    <lineage>
        <taxon>Bacteria</taxon>
        <taxon>Bacillati</taxon>
        <taxon>Mycoplasmatota</taxon>
        <taxon>Mollicutes</taxon>
        <taxon>Acholeplasmatales</taxon>
        <taxon>Acholeplasmataceae</taxon>
        <taxon>Acholeplasma</taxon>
    </lineage>
</organism>
<keyword evidence="4 7" id="KW-0812">Transmembrane</keyword>
<dbReference type="EMBL" id="LK028559">
    <property type="protein sequence ID" value="CDR31217.1"/>
    <property type="molecule type" value="Genomic_DNA"/>
</dbReference>
<comment type="subcellular location">
    <subcellularLocation>
        <location evidence="2">Membrane</location>
        <topology evidence="2">Multi-pass membrane protein</topology>
    </subcellularLocation>
</comment>
<keyword evidence="10" id="KW-1185">Reference proteome</keyword>
<feature type="domain" description="Peptidase M50" evidence="8">
    <location>
        <begin position="50"/>
        <end position="219"/>
    </location>
</feature>
<feature type="transmembrane region" description="Helical" evidence="7">
    <location>
        <begin position="164"/>
        <end position="181"/>
    </location>
</feature>
<evidence type="ECO:0000256" key="2">
    <source>
        <dbReference type="ARBA" id="ARBA00004141"/>
    </source>
</evidence>
<evidence type="ECO:0000256" key="4">
    <source>
        <dbReference type="ARBA" id="ARBA00022692"/>
    </source>
</evidence>
<dbReference type="PATRIC" id="fig|35623.3.peg.1144"/>
<protein>
    <submittedName>
        <fullName evidence="9">Peptidase M50</fullName>
    </submittedName>
</protein>
<dbReference type="GO" id="GO:0006508">
    <property type="term" value="P:proteolysis"/>
    <property type="evidence" value="ECO:0007669"/>
    <property type="project" value="InterPro"/>
</dbReference>
<gene>
    <name evidence="9" type="ORF">Aocu_11440</name>
</gene>
<comment type="similarity">
    <text evidence="3">Belongs to the peptidase M50B family.</text>
</comment>
<reference evidence="10" key="1">
    <citation type="submission" date="2014-05" db="EMBL/GenBank/DDBJ databases">
        <authorList>
            <person name="Kube M."/>
        </authorList>
    </citation>
    <scope>NUCLEOTIDE SEQUENCE [LARGE SCALE GENOMIC DNA]</scope>
</reference>
<dbReference type="AlphaFoldDB" id="A0A061AJS1"/>
<dbReference type="Proteomes" id="UP000032434">
    <property type="component" value="Chromosome 1"/>
</dbReference>
<dbReference type="HOGENOM" id="CLU_726887_0_0_14"/>
<dbReference type="GO" id="GO:0016020">
    <property type="term" value="C:membrane"/>
    <property type="evidence" value="ECO:0007669"/>
    <property type="project" value="UniProtKB-SubCell"/>
</dbReference>
<keyword evidence="6 7" id="KW-0472">Membrane</keyword>
<feature type="transmembrane region" description="Helical" evidence="7">
    <location>
        <begin position="6"/>
        <end position="31"/>
    </location>
</feature>
<evidence type="ECO:0000256" key="3">
    <source>
        <dbReference type="ARBA" id="ARBA00007931"/>
    </source>
</evidence>
<comment type="cofactor">
    <cofactor evidence="1">
        <name>Zn(2+)</name>
        <dbReference type="ChEBI" id="CHEBI:29105"/>
    </cofactor>
</comment>
<evidence type="ECO:0000259" key="8">
    <source>
        <dbReference type="Pfam" id="PF02163"/>
    </source>
</evidence>
<proteinExistence type="inferred from homology"/>
<dbReference type="CDD" id="cd05709">
    <property type="entry name" value="S2P-M50"/>
    <property type="match status" value="1"/>
</dbReference>
<evidence type="ECO:0000256" key="5">
    <source>
        <dbReference type="ARBA" id="ARBA00022989"/>
    </source>
</evidence>
<dbReference type="Pfam" id="PF02163">
    <property type="entry name" value="Peptidase_M50"/>
    <property type="match status" value="1"/>
</dbReference>
<evidence type="ECO:0000313" key="9">
    <source>
        <dbReference type="EMBL" id="CDR31217.1"/>
    </source>
</evidence>
<sequence>MKKRFIGIFIYVLCVIIIGFLVTMGIYEGFFEFVFQGISYFPWYIHFLFILVALSLVITVHELGHFFTFYKYGIHVKAIYILFIAFVKENRWKIKFIPKFLLLFGGIVIPDHVVIDSDERKEQVIQIFKKVLIAGPNTSLVYGVSLVMIWFISLWFNVNHLSGILFTFMMTTALMTVLVVLSSRISRGSLYGDYAAKNALSQNESFTLSYLLQIASFIKYDEASSKYLFKLCATYLENTPYRQDQTYQAILSFYLEQMTFYREIGSTAIDQKIQQMISRLPRNEDGLNLYTQIIFYKKYLKDNEKVNQLLNIQFNKRFKVKEDVMEFYLKMINHVLKFNDEALYFSKVSAHELKDLSFIYEPLHLDFKIMEIK</sequence>
<evidence type="ECO:0000313" key="10">
    <source>
        <dbReference type="Proteomes" id="UP000032434"/>
    </source>
</evidence>
<dbReference type="KEGG" id="aoc:Aocu_11440"/>
<evidence type="ECO:0000256" key="7">
    <source>
        <dbReference type="SAM" id="Phobius"/>
    </source>
</evidence>
<dbReference type="InterPro" id="IPR008915">
    <property type="entry name" value="Peptidase_M50"/>
</dbReference>
<feature type="transmembrane region" description="Helical" evidence="7">
    <location>
        <begin position="139"/>
        <end position="158"/>
    </location>
</feature>
<name>A0A061AJS1_9MOLU</name>
<evidence type="ECO:0000256" key="6">
    <source>
        <dbReference type="ARBA" id="ARBA00023136"/>
    </source>
</evidence>